<keyword evidence="2" id="KW-0479">Metal-binding</keyword>
<sequence length="146" mass="16317">MQDKRQRPGGQQFAALPFAEVEGEVRVLLVTSRETRRWVLPKGWAEEGLAPAELAAKEAFEEAGVLGRAAPRSIGSYRYRKRLKTGQELSCEVGVYPLQVEQLLGDWPEAHQRERRWFSPAQAAAQVQEDDLAALLRNLPELPPGA</sequence>
<evidence type="ECO:0000256" key="1">
    <source>
        <dbReference type="ARBA" id="ARBA00001946"/>
    </source>
</evidence>
<dbReference type="Proteomes" id="UP000460715">
    <property type="component" value="Unassembled WGS sequence"/>
</dbReference>
<dbReference type="GO" id="GO:1901907">
    <property type="term" value="P:diadenosine pentaphosphate catabolic process"/>
    <property type="evidence" value="ECO:0007669"/>
    <property type="project" value="TreeGrafter"/>
</dbReference>
<dbReference type="CDD" id="cd04666">
    <property type="entry name" value="NUDIX_DIPP2_like_Nudt4"/>
    <property type="match status" value="1"/>
</dbReference>
<evidence type="ECO:0000256" key="4">
    <source>
        <dbReference type="ARBA" id="ARBA00022842"/>
    </source>
</evidence>
<dbReference type="SUPFAM" id="SSF55811">
    <property type="entry name" value="Nudix"/>
    <property type="match status" value="1"/>
</dbReference>
<accession>A0A845BIK1</accession>
<dbReference type="Gene3D" id="3.90.79.10">
    <property type="entry name" value="Nucleoside Triphosphate Pyrophosphohydrolase"/>
    <property type="match status" value="1"/>
</dbReference>
<dbReference type="OrthoDB" id="7066910at2"/>
<evidence type="ECO:0000256" key="2">
    <source>
        <dbReference type="ARBA" id="ARBA00022723"/>
    </source>
</evidence>
<dbReference type="GO" id="GO:0034432">
    <property type="term" value="F:bis(5'-adenosyl)-pentaphosphatase activity"/>
    <property type="evidence" value="ECO:0007669"/>
    <property type="project" value="TreeGrafter"/>
</dbReference>
<dbReference type="GO" id="GO:0046872">
    <property type="term" value="F:metal ion binding"/>
    <property type="evidence" value="ECO:0007669"/>
    <property type="project" value="UniProtKB-KW"/>
</dbReference>
<keyword evidence="3 6" id="KW-0378">Hydrolase</keyword>
<protein>
    <submittedName>
        <fullName evidence="6">NUDIX hydrolase</fullName>
    </submittedName>
</protein>
<dbReference type="GO" id="GO:0034431">
    <property type="term" value="F:bis(5'-adenosyl)-hexaphosphatase activity"/>
    <property type="evidence" value="ECO:0007669"/>
    <property type="project" value="TreeGrafter"/>
</dbReference>
<dbReference type="GO" id="GO:0005737">
    <property type="term" value="C:cytoplasm"/>
    <property type="evidence" value="ECO:0007669"/>
    <property type="project" value="TreeGrafter"/>
</dbReference>
<dbReference type="PANTHER" id="PTHR12629">
    <property type="entry name" value="DIPHOSPHOINOSITOL POLYPHOSPHATE PHOSPHOHYDROLASE"/>
    <property type="match status" value="1"/>
</dbReference>
<dbReference type="Pfam" id="PF00293">
    <property type="entry name" value="NUDIX"/>
    <property type="match status" value="1"/>
</dbReference>
<dbReference type="PROSITE" id="PS51462">
    <property type="entry name" value="NUDIX"/>
    <property type="match status" value="1"/>
</dbReference>
<dbReference type="RefSeq" id="WP_160938528.1">
    <property type="nucleotide sequence ID" value="NZ_SNVJ01000018.1"/>
</dbReference>
<comment type="cofactor">
    <cofactor evidence="1">
        <name>Mg(2+)</name>
        <dbReference type="ChEBI" id="CHEBI:18420"/>
    </cofactor>
</comment>
<name>A0A845BIK1_9PROT</name>
<keyword evidence="4" id="KW-0460">Magnesium</keyword>
<dbReference type="GO" id="GO:1901911">
    <property type="term" value="P:adenosine 5'-(hexahydrogen pentaphosphate) catabolic process"/>
    <property type="evidence" value="ECO:0007669"/>
    <property type="project" value="TreeGrafter"/>
</dbReference>
<evidence type="ECO:0000259" key="5">
    <source>
        <dbReference type="PROSITE" id="PS51462"/>
    </source>
</evidence>
<evidence type="ECO:0000256" key="3">
    <source>
        <dbReference type="ARBA" id="ARBA00022801"/>
    </source>
</evidence>
<dbReference type="GO" id="GO:1901909">
    <property type="term" value="P:diadenosine hexaphosphate catabolic process"/>
    <property type="evidence" value="ECO:0007669"/>
    <property type="project" value="TreeGrafter"/>
</dbReference>
<feature type="domain" description="Nudix hydrolase" evidence="5">
    <location>
        <begin position="8"/>
        <end position="140"/>
    </location>
</feature>
<gene>
    <name evidence="6" type="ORF">E0493_17360</name>
</gene>
<dbReference type="GO" id="GO:0071543">
    <property type="term" value="P:diphosphoinositol polyphosphate metabolic process"/>
    <property type="evidence" value="ECO:0007669"/>
    <property type="project" value="TreeGrafter"/>
</dbReference>
<reference evidence="6 7" key="1">
    <citation type="submission" date="2019-03" db="EMBL/GenBank/DDBJ databases">
        <title>Roseomonas sp. a novel Roseomonas species isolated from Sea whip Gorgonian.</title>
        <authorList>
            <person name="Li F."/>
            <person name="Pan X."/>
            <person name="Huang S."/>
            <person name="Li Z."/>
            <person name="Meng B."/>
        </authorList>
    </citation>
    <scope>NUCLEOTIDE SEQUENCE [LARGE SCALE GENOMIC DNA]</scope>
    <source>
        <strain evidence="6 7">M0104</strain>
    </source>
</reference>
<dbReference type="GO" id="GO:0000298">
    <property type="term" value="F:endopolyphosphatase activity"/>
    <property type="evidence" value="ECO:0007669"/>
    <property type="project" value="TreeGrafter"/>
</dbReference>
<dbReference type="AlphaFoldDB" id="A0A845BIK1"/>
<proteinExistence type="predicted"/>
<comment type="caution">
    <text evidence="6">The sequence shown here is derived from an EMBL/GenBank/DDBJ whole genome shotgun (WGS) entry which is preliminary data.</text>
</comment>
<keyword evidence="7" id="KW-1185">Reference proteome</keyword>
<dbReference type="PANTHER" id="PTHR12629:SF0">
    <property type="entry name" value="DIPHOSPHOINOSITOL-POLYPHOSPHATE DIPHOSPHATASE"/>
    <property type="match status" value="1"/>
</dbReference>
<evidence type="ECO:0000313" key="7">
    <source>
        <dbReference type="Proteomes" id="UP000460715"/>
    </source>
</evidence>
<evidence type="ECO:0000313" key="6">
    <source>
        <dbReference type="EMBL" id="MXP65117.1"/>
    </source>
</evidence>
<dbReference type="EMBL" id="SNVJ01000018">
    <property type="protein sequence ID" value="MXP65117.1"/>
    <property type="molecule type" value="Genomic_DNA"/>
</dbReference>
<dbReference type="InterPro" id="IPR047198">
    <property type="entry name" value="DDP-like_NUDIX"/>
</dbReference>
<dbReference type="InterPro" id="IPR000086">
    <property type="entry name" value="NUDIX_hydrolase_dom"/>
</dbReference>
<dbReference type="InterPro" id="IPR015797">
    <property type="entry name" value="NUDIX_hydrolase-like_dom_sf"/>
</dbReference>
<organism evidence="6 7">
    <name type="scientific">Teichococcus coralli</name>
    <dbReference type="NCBI Taxonomy" id="2545983"/>
    <lineage>
        <taxon>Bacteria</taxon>
        <taxon>Pseudomonadati</taxon>
        <taxon>Pseudomonadota</taxon>
        <taxon>Alphaproteobacteria</taxon>
        <taxon>Acetobacterales</taxon>
        <taxon>Roseomonadaceae</taxon>
        <taxon>Roseomonas</taxon>
    </lineage>
</organism>
<dbReference type="GO" id="GO:0008486">
    <property type="term" value="F:diphosphoinositol-polyphosphate diphosphatase activity"/>
    <property type="evidence" value="ECO:0007669"/>
    <property type="project" value="TreeGrafter"/>
</dbReference>